<reference evidence="2 3" key="1">
    <citation type="submission" date="2019-05" db="EMBL/GenBank/DDBJ databases">
        <authorList>
            <person name="Narsing Rao M.P."/>
            <person name="Li W.J."/>
        </authorList>
    </citation>
    <scope>NUCLEOTIDE SEQUENCE [LARGE SCALE GENOMIC DNA]</scope>
    <source>
        <strain evidence="2 3">SYSU_K30003</strain>
    </source>
</reference>
<dbReference type="OrthoDB" id="2620644at2"/>
<evidence type="ECO:0000256" key="1">
    <source>
        <dbReference type="ARBA" id="ARBA00022649"/>
    </source>
</evidence>
<dbReference type="Proteomes" id="UP000309676">
    <property type="component" value="Unassembled WGS sequence"/>
</dbReference>
<keyword evidence="1" id="KW-1277">Toxin-antitoxin system</keyword>
<dbReference type="RefSeq" id="WP_138191921.1">
    <property type="nucleotide sequence ID" value="NZ_VCIW01000001.1"/>
</dbReference>
<sequence length="91" mass="11071">MNMKWTPSARKSLRDIQSIHFTEEETKEYRIRLVRSIQDKILSLMVSMPAREPSWQGTYRILVDRYKVYYSFSDDRQTCFIEALRHQHQND</sequence>
<dbReference type="EMBL" id="VCIW01000001">
    <property type="protein sequence ID" value="TLS54121.1"/>
    <property type="molecule type" value="Genomic_DNA"/>
</dbReference>
<evidence type="ECO:0000313" key="3">
    <source>
        <dbReference type="Proteomes" id="UP000309676"/>
    </source>
</evidence>
<accession>A0A5R9GEB9</accession>
<dbReference type="InterPro" id="IPR007712">
    <property type="entry name" value="RelE/ParE_toxin"/>
</dbReference>
<gene>
    <name evidence="2" type="ORF">FE782_01890</name>
</gene>
<dbReference type="InterPro" id="IPR035093">
    <property type="entry name" value="RelE/ParE_toxin_dom_sf"/>
</dbReference>
<proteinExistence type="predicted"/>
<dbReference type="Gene3D" id="3.30.2310.20">
    <property type="entry name" value="RelE-like"/>
    <property type="match status" value="1"/>
</dbReference>
<keyword evidence="3" id="KW-1185">Reference proteome</keyword>
<dbReference type="Pfam" id="PF05016">
    <property type="entry name" value="ParE_toxin"/>
    <property type="match status" value="1"/>
</dbReference>
<organism evidence="2 3">
    <name type="scientific">Paenibacillus antri</name>
    <dbReference type="NCBI Taxonomy" id="2582848"/>
    <lineage>
        <taxon>Bacteria</taxon>
        <taxon>Bacillati</taxon>
        <taxon>Bacillota</taxon>
        <taxon>Bacilli</taxon>
        <taxon>Bacillales</taxon>
        <taxon>Paenibacillaceae</taxon>
        <taxon>Paenibacillus</taxon>
    </lineage>
</organism>
<dbReference type="AlphaFoldDB" id="A0A5R9GEB9"/>
<dbReference type="SUPFAM" id="SSF143011">
    <property type="entry name" value="RelE-like"/>
    <property type="match status" value="1"/>
</dbReference>
<protein>
    <submittedName>
        <fullName evidence="2">Type II toxin-antitoxin system RelE/ParE family toxin</fullName>
    </submittedName>
</protein>
<name>A0A5R9GEB9_9BACL</name>
<comment type="caution">
    <text evidence="2">The sequence shown here is derived from an EMBL/GenBank/DDBJ whole genome shotgun (WGS) entry which is preliminary data.</text>
</comment>
<evidence type="ECO:0000313" key="2">
    <source>
        <dbReference type="EMBL" id="TLS54121.1"/>
    </source>
</evidence>